<feature type="non-terminal residue" evidence="2">
    <location>
        <position position="1"/>
    </location>
</feature>
<proteinExistence type="predicted"/>
<evidence type="ECO:0000313" key="1">
    <source>
        <dbReference type="EMBL" id="CAF1174920.1"/>
    </source>
</evidence>
<reference evidence="2" key="1">
    <citation type="submission" date="2021-02" db="EMBL/GenBank/DDBJ databases">
        <authorList>
            <person name="Nowell W R."/>
        </authorList>
    </citation>
    <scope>NUCLEOTIDE SEQUENCE</scope>
</reference>
<protein>
    <submittedName>
        <fullName evidence="2">Uncharacterized protein</fullName>
    </submittedName>
</protein>
<dbReference type="Proteomes" id="UP000677228">
    <property type="component" value="Unassembled WGS sequence"/>
</dbReference>
<dbReference type="Proteomes" id="UP000682733">
    <property type="component" value="Unassembled WGS sequence"/>
</dbReference>
<accession>A0A8S2N8G0</accession>
<gene>
    <name evidence="1" type="ORF">OVA965_LOCUS22762</name>
    <name evidence="2" type="ORF">TMI583_LOCUS23476</name>
</gene>
<dbReference type="InterPro" id="IPR023213">
    <property type="entry name" value="CAT-like_dom_sf"/>
</dbReference>
<comment type="caution">
    <text evidence="2">The sequence shown here is derived from an EMBL/GenBank/DDBJ whole genome shotgun (WGS) entry which is preliminary data.</text>
</comment>
<organism evidence="2 3">
    <name type="scientific">Didymodactylos carnosus</name>
    <dbReference type="NCBI Taxonomy" id="1234261"/>
    <lineage>
        <taxon>Eukaryota</taxon>
        <taxon>Metazoa</taxon>
        <taxon>Spiralia</taxon>
        <taxon>Gnathifera</taxon>
        <taxon>Rotifera</taxon>
        <taxon>Eurotatoria</taxon>
        <taxon>Bdelloidea</taxon>
        <taxon>Philodinida</taxon>
        <taxon>Philodinidae</taxon>
        <taxon>Didymodactylos</taxon>
    </lineage>
</organism>
<evidence type="ECO:0000313" key="3">
    <source>
        <dbReference type="Proteomes" id="UP000682733"/>
    </source>
</evidence>
<name>A0A8S2N8G0_9BILA</name>
<dbReference type="AlphaFoldDB" id="A0A8S2N8G0"/>
<evidence type="ECO:0000313" key="2">
    <source>
        <dbReference type="EMBL" id="CAF3986140.1"/>
    </source>
</evidence>
<sequence length="168" mass="19496">QLFKQSPISGHAEIIVNDQTAAAASRDRGDIDHQWEPLHITEGQLKIERLRSSVELIIEKHSISRTSIKYDLQDNSLKQHINNEANRYSFQITHLTVKNPNEKQQQLDDILMDEQMNSNLEGEGVSQEAYRDRDFDLAQGSHQTAYLYIDSILMIRRSQIRHLYPIDL</sequence>
<dbReference type="EMBL" id="CAJOBA010034479">
    <property type="protein sequence ID" value="CAF3986140.1"/>
    <property type="molecule type" value="Genomic_DNA"/>
</dbReference>
<dbReference type="EMBL" id="CAJNOK010012955">
    <property type="protein sequence ID" value="CAF1174920.1"/>
    <property type="molecule type" value="Genomic_DNA"/>
</dbReference>
<dbReference type="Gene3D" id="3.30.559.10">
    <property type="entry name" value="Chloramphenicol acetyltransferase-like domain"/>
    <property type="match status" value="1"/>
</dbReference>